<dbReference type="CDD" id="cd02987">
    <property type="entry name" value="Phd_like_Phd"/>
    <property type="match status" value="1"/>
</dbReference>
<dbReference type="InterPro" id="IPR036249">
    <property type="entry name" value="Thioredoxin-like_sf"/>
</dbReference>
<dbReference type="STRING" id="7375.A0A0L0CAP5"/>
<reference evidence="4 5" key="1">
    <citation type="journal article" date="2015" name="Nat. Commun.">
        <title>Lucilia cuprina genome unlocks parasitic fly biology to underpin future interventions.</title>
        <authorList>
            <person name="Anstead C.A."/>
            <person name="Korhonen P.K."/>
            <person name="Young N.D."/>
            <person name="Hall R.S."/>
            <person name="Jex A.R."/>
            <person name="Murali S.C."/>
            <person name="Hughes D.S."/>
            <person name="Lee S.F."/>
            <person name="Perry T."/>
            <person name="Stroehlein A.J."/>
            <person name="Ansell B.R."/>
            <person name="Breugelmans B."/>
            <person name="Hofmann A."/>
            <person name="Qu J."/>
            <person name="Dugan S."/>
            <person name="Lee S.L."/>
            <person name="Chao H."/>
            <person name="Dinh H."/>
            <person name="Han Y."/>
            <person name="Doddapaneni H.V."/>
            <person name="Worley K.C."/>
            <person name="Muzny D.M."/>
            <person name="Ioannidis P."/>
            <person name="Waterhouse R.M."/>
            <person name="Zdobnov E.M."/>
            <person name="James P.J."/>
            <person name="Bagnall N.H."/>
            <person name="Kotze A.C."/>
            <person name="Gibbs R.A."/>
            <person name="Richards S."/>
            <person name="Batterham P."/>
            <person name="Gasser R.B."/>
        </authorList>
    </citation>
    <scope>NUCLEOTIDE SEQUENCE [LARGE SCALE GENOMIC DNA]</scope>
    <source>
        <strain evidence="4 5">LS</strain>
        <tissue evidence="4">Full body</tissue>
    </source>
</reference>
<dbReference type="PANTHER" id="PTHR36696">
    <property type="entry name" value="AGAP012002-PA"/>
    <property type="match status" value="1"/>
</dbReference>
<comment type="caution">
    <text evidence="4">The sequence shown here is derived from an EMBL/GenBank/DDBJ whole genome shotgun (WGS) entry which is preliminary data.</text>
</comment>
<keyword evidence="5" id="KW-1185">Reference proteome</keyword>
<gene>
    <name evidence="4" type="ORF">FF38_05718</name>
</gene>
<dbReference type="Gene3D" id="3.40.30.10">
    <property type="entry name" value="Glutaredoxin"/>
    <property type="match status" value="1"/>
</dbReference>
<feature type="region of interest" description="Disordered" evidence="2">
    <location>
        <begin position="573"/>
        <end position="627"/>
    </location>
</feature>
<dbReference type="SUPFAM" id="SSF52833">
    <property type="entry name" value="Thioredoxin-like"/>
    <property type="match status" value="1"/>
</dbReference>
<evidence type="ECO:0000256" key="1">
    <source>
        <dbReference type="ARBA" id="ARBA00009686"/>
    </source>
</evidence>
<dbReference type="Pfam" id="PF02114">
    <property type="entry name" value="Phosducin"/>
    <property type="match status" value="1"/>
</dbReference>
<dbReference type="InterPro" id="IPR023196">
    <property type="entry name" value="Phosducin_N_dom_sf"/>
</dbReference>
<sequence>MSFTSRTGLVPTPKKPRRFVAKKPNNNNLPQNFEALPMALSLRPFGGLYNPFAKGCSVLCNHPAPAEVKQIISQCKQSLSVEGKNIQQIQAALTEKPSSPNEPPDNIPEDLFRRYTDTDSRPLTPTPTVTSIHTRTSAGSFLNNRRCITPELGNNDMIKRKKIILDLRRSHSQETLYWKPCSDLSSGGGFADSDQKARSAGAIEEKKGRKQKSEEQQRPKSSLATATIPEEGAEATAEEGKKVIHTCINEQDFADEDVRRGKRRKKIKAAAATATTFHLSQDPETQVAALGPDSLNPSTRPSLIPNAASLLPSQEKRASEEVLLKGSFLTDEAFQALKIKLDVDLIENTFDRYLNRAYREAYKYLPLKPKDHNEVIKELEKLNMICEKMPRKFSKSATRFDVPMDLKSVEKMSVIHYLSQYVWVSRQRKQIYKRIFLKYLKTSPEQQDPPPASSSETEISFPLPDYQDRFMNIKFLYQALEDVLEFYGTEKNIKRVLKLLNYEELKESEQLINFRSWCGIVAFAERLALDDPSCPDSCDELEKSDFNSLELRIKAFKIPDNLRELEYYCSSDEGEPEDCEDGEEGSSKGAACKQGPQGFVDPDVCPPAPAGGYRSQGSTNTGPKGVVEDWQKFKKLQAELREESEKQRIEMAKKLTMTTATAQEEEERKKQEELDAELAELMSEDFLQQFQKQRMAEMLRQCGHSQQFGKVLNLTSHEEFLNCVEKENKHTTVIIHIYDRNVTACGTLNKCLDTLATEYPTVKFAKICSSVAGMSRDFRTKGLPALLVYKAQAVIGNFVRVTDDLSDDFFASDVESFLIENGILVDKNLLCSLLTLENGSPIHSHFPFNMIHIFLI</sequence>
<dbReference type="Proteomes" id="UP000037069">
    <property type="component" value="Unassembled WGS sequence"/>
</dbReference>
<proteinExistence type="inferred from homology"/>
<feature type="compositionally biased region" description="Basic and acidic residues" evidence="2">
    <location>
        <begin position="193"/>
        <end position="218"/>
    </location>
</feature>
<feature type="compositionally biased region" description="Acidic residues" evidence="2">
    <location>
        <begin position="573"/>
        <end position="584"/>
    </location>
</feature>
<evidence type="ECO:0000256" key="2">
    <source>
        <dbReference type="SAM" id="MobiDB-lite"/>
    </source>
</evidence>
<feature type="region of interest" description="Disordered" evidence="2">
    <location>
        <begin position="185"/>
        <end position="239"/>
    </location>
</feature>
<organism evidence="4 5">
    <name type="scientific">Lucilia cuprina</name>
    <name type="common">Green bottle fly</name>
    <name type="synonym">Australian sheep blowfly</name>
    <dbReference type="NCBI Taxonomy" id="7375"/>
    <lineage>
        <taxon>Eukaryota</taxon>
        <taxon>Metazoa</taxon>
        <taxon>Ecdysozoa</taxon>
        <taxon>Arthropoda</taxon>
        <taxon>Hexapoda</taxon>
        <taxon>Insecta</taxon>
        <taxon>Pterygota</taxon>
        <taxon>Neoptera</taxon>
        <taxon>Endopterygota</taxon>
        <taxon>Diptera</taxon>
        <taxon>Brachycera</taxon>
        <taxon>Muscomorpha</taxon>
        <taxon>Oestroidea</taxon>
        <taxon>Calliphoridae</taxon>
        <taxon>Luciliinae</taxon>
        <taxon>Lucilia</taxon>
    </lineage>
</organism>
<evidence type="ECO:0000313" key="4">
    <source>
        <dbReference type="EMBL" id="KNC28524.1"/>
    </source>
</evidence>
<name>A0A0L0CAP5_LUCCU</name>
<dbReference type="OMA" id="IHTCINE"/>
<dbReference type="GO" id="GO:0008277">
    <property type="term" value="P:regulation of G protein-coupled receptor signaling pathway"/>
    <property type="evidence" value="ECO:0007669"/>
    <property type="project" value="InterPro"/>
</dbReference>
<dbReference type="OrthoDB" id="10021598at2759"/>
<dbReference type="InterPro" id="IPR024253">
    <property type="entry name" value="Phosducin_thioredoxin-like_dom"/>
</dbReference>
<dbReference type="PRINTS" id="PR00677">
    <property type="entry name" value="PHOSDUCIN"/>
</dbReference>
<evidence type="ECO:0000259" key="3">
    <source>
        <dbReference type="Pfam" id="PF02114"/>
    </source>
</evidence>
<dbReference type="Gene3D" id="1.10.168.10">
    <property type="entry name" value="Phosducin, domain 2"/>
    <property type="match status" value="1"/>
</dbReference>
<accession>A0A0L0CAP5</accession>
<dbReference type="EMBL" id="JRES01000760">
    <property type="protein sequence ID" value="KNC28524.1"/>
    <property type="molecule type" value="Genomic_DNA"/>
</dbReference>
<dbReference type="PANTHER" id="PTHR36696:SF1">
    <property type="entry name" value="EF-HAND DOMAIN-CONTAINING PROTEIN"/>
    <property type="match status" value="1"/>
</dbReference>
<feature type="domain" description="Phosducin" evidence="3">
    <location>
        <begin position="618"/>
        <end position="831"/>
    </location>
</feature>
<comment type="similarity">
    <text evidence="1">Belongs to the phosducin family.</text>
</comment>
<dbReference type="AlphaFoldDB" id="A0A0L0CAP5"/>
<evidence type="ECO:0000313" key="5">
    <source>
        <dbReference type="Proteomes" id="UP000037069"/>
    </source>
</evidence>
<protein>
    <submittedName>
        <fullName evidence="4">Phosducin-like protein</fullName>
    </submittedName>
</protein>
<dbReference type="InterPro" id="IPR001200">
    <property type="entry name" value="Phosducin"/>
</dbReference>